<evidence type="ECO:0000313" key="2">
    <source>
        <dbReference type="WBParaSite" id="JU765_v2.g19011.t1"/>
    </source>
</evidence>
<accession>A0AC34QT11</accession>
<name>A0AC34QT11_9BILA</name>
<sequence>MLGFLLFVISFSGFTLAQNIFMPLQRESVELLNAGPLSKEQIDLVSELNLLLTNPDVSKLSDVYKDWQKLKNTFPPNTTDIIDDWEQRRNELLQPALNQLEEIVKKTNNSQDDFIFNAFKQASTALSTGKNVPNITVRQYTNLQDQSLRHLANYSDIYMNVLTNLSKEFQNRTFATRNVTTWFVNLSALGPKIDQKLNETLYNMKTELSAFKRKWDNVTIAIRERANDLWNQTRQAAIQFGNEHPEIQSTWDKIKQGLNNFGNSVKNTWNNFLGLFRSKQPEPRQATIIEPTTHSSSLLKGAIQLAHLVATATSNPEKAAKKNNNFARQNMTMPPNEEQPRFSLNVPNMKFVDFTNLMCSMVSDISSVPQWELKRLFDLFDVDGDGMLSTKESEALNHVIIDEVNSLKCALIVVDFQNDFVNGTLAIKKGPAQQDPHEALGPLNTLLKENIFDMVVYTQDWHPANHISFYEHCRNPDRSLAPVDKSRKLRPFDTVNFVVPPCMQVLYPAHCVQNSWGAELCPHLTRVPSAKFIRKGLNVYVDAYSAFSDNNGEKKSELAMLLRSEEIDGVFICGLAYDICVAATTREASKLGFLTAVISDCSKGLDADKINETNVELSKKNVAIIDSTIVQQFPKGRKIPWKWICQLAGTNGNNTDVGAINMINSPGILNGNTSNGSLLNSDGIKV</sequence>
<dbReference type="WBParaSite" id="JU765_v2.g19011.t1">
    <property type="protein sequence ID" value="JU765_v2.g19011.t1"/>
    <property type="gene ID" value="JU765_v2.g19011"/>
</dbReference>
<proteinExistence type="predicted"/>
<protein>
    <submittedName>
        <fullName evidence="2">EF-hand domain-containing protein</fullName>
    </submittedName>
</protein>
<reference evidence="2" key="1">
    <citation type="submission" date="2022-11" db="UniProtKB">
        <authorList>
            <consortium name="WormBaseParasite"/>
        </authorList>
    </citation>
    <scope>IDENTIFICATION</scope>
</reference>
<evidence type="ECO:0000313" key="1">
    <source>
        <dbReference type="Proteomes" id="UP000887576"/>
    </source>
</evidence>
<dbReference type="Proteomes" id="UP000887576">
    <property type="component" value="Unplaced"/>
</dbReference>
<organism evidence="1 2">
    <name type="scientific">Panagrolaimus sp. JU765</name>
    <dbReference type="NCBI Taxonomy" id="591449"/>
    <lineage>
        <taxon>Eukaryota</taxon>
        <taxon>Metazoa</taxon>
        <taxon>Ecdysozoa</taxon>
        <taxon>Nematoda</taxon>
        <taxon>Chromadorea</taxon>
        <taxon>Rhabditida</taxon>
        <taxon>Tylenchina</taxon>
        <taxon>Panagrolaimomorpha</taxon>
        <taxon>Panagrolaimoidea</taxon>
        <taxon>Panagrolaimidae</taxon>
        <taxon>Panagrolaimus</taxon>
    </lineage>
</organism>